<accession>A0A9P4N5D0</accession>
<evidence type="ECO:0000313" key="2">
    <source>
        <dbReference type="Proteomes" id="UP000800093"/>
    </source>
</evidence>
<dbReference type="EMBL" id="ML986595">
    <property type="protein sequence ID" value="KAF2266892.1"/>
    <property type="molecule type" value="Genomic_DNA"/>
</dbReference>
<sequence>MDCKKTLAILAMGLNAHAAALPQVKLPVAALPVAIRGALPLSMGTTTAVGSPAFTLSAGGGIVMNPSVTKSAVSSGLVPSLDGLPVSTPALPSLSLLDVGVPPLPAIPSLSGLSLPTTPDLSGPLPAELSGLPIDGLPNTPLPEDKEALIEEICSLGSVVLKALVGILSKGIRLLPGGLPAVPTIPDVPDLPVPLAVTPPALPVQKRQLPSGALPSLPSSLGGLTDSLGGTTSGLPAVGGLTGSLGGATGVLGEATSALKGLPAIGGHTSSLGGVPGGLPAVGGLTSSLDGATGSSSAASSSGSLGSVPVLGDALGEASVDTATGTLDFVPIVGPVVGGVLDGLLGGNSLPLAPLTGALEALSVVDPGKFGDFGDLTSVSDLQQSASTIPAGDLALIKALPVSPDLSSVLTLVKVISSLPGKVANLKASVSALALQNLGLPIPVPSLP</sequence>
<dbReference type="AlphaFoldDB" id="A0A9P4N5D0"/>
<gene>
    <name evidence="1" type="ORF">CC78DRAFT_566615</name>
</gene>
<dbReference type="Proteomes" id="UP000800093">
    <property type="component" value="Unassembled WGS sequence"/>
</dbReference>
<comment type="caution">
    <text evidence="1">The sequence shown here is derived from an EMBL/GenBank/DDBJ whole genome shotgun (WGS) entry which is preliminary data.</text>
</comment>
<protein>
    <submittedName>
        <fullName evidence="1">Uncharacterized protein</fullName>
    </submittedName>
</protein>
<keyword evidence="2" id="KW-1185">Reference proteome</keyword>
<dbReference type="OrthoDB" id="3799720at2759"/>
<proteinExistence type="predicted"/>
<name>A0A9P4N5D0_9PLEO</name>
<evidence type="ECO:0000313" key="1">
    <source>
        <dbReference type="EMBL" id="KAF2266892.1"/>
    </source>
</evidence>
<organism evidence="1 2">
    <name type="scientific">Lojkania enalia</name>
    <dbReference type="NCBI Taxonomy" id="147567"/>
    <lineage>
        <taxon>Eukaryota</taxon>
        <taxon>Fungi</taxon>
        <taxon>Dikarya</taxon>
        <taxon>Ascomycota</taxon>
        <taxon>Pezizomycotina</taxon>
        <taxon>Dothideomycetes</taxon>
        <taxon>Pleosporomycetidae</taxon>
        <taxon>Pleosporales</taxon>
        <taxon>Pleosporales incertae sedis</taxon>
        <taxon>Lojkania</taxon>
    </lineage>
</organism>
<reference evidence="2" key="1">
    <citation type="journal article" date="2020" name="Stud. Mycol.">
        <title>101 Dothideomycetes genomes: A test case for predicting lifestyles and emergence of pathogens.</title>
        <authorList>
            <person name="Haridas S."/>
            <person name="Albert R."/>
            <person name="Binder M."/>
            <person name="Bloem J."/>
            <person name="LaButti K."/>
            <person name="Salamov A."/>
            <person name="Andreopoulos B."/>
            <person name="Baker S."/>
            <person name="Barry K."/>
            <person name="Bills G."/>
            <person name="Bluhm B."/>
            <person name="Cannon C."/>
            <person name="Castanera R."/>
            <person name="Culley D."/>
            <person name="Daum C."/>
            <person name="Ezra D."/>
            <person name="Gonzalez J."/>
            <person name="Henrissat B."/>
            <person name="Kuo A."/>
            <person name="Liang C."/>
            <person name="Lipzen A."/>
            <person name="Lutzoni F."/>
            <person name="Magnuson J."/>
            <person name="Mondo S."/>
            <person name="Nolan M."/>
            <person name="Ohm R."/>
            <person name="Pangilinan J."/>
            <person name="Park H.-J."/>
            <person name="Ramirez L."/>
            <person name="Alfaro M."/>
            <person name="Sun H."/>
            <person name="Tritt A."/>
            <person name="Yoshinaga Y."/>
            <person name="Zwiers L.-H."/>
            <person name="Turgeon B."/>
            <person name="Goodwin S."/>
            <person name="Spatafora J."/>
            <person name="Crous P."/>
            <person name="Grigoriev I."/>
        </authorList>
    </citation>
    <scope>NUCLEOTIDE SEQUENCE [LARGE SCALE GENOMIC DNA]</scope>
    <source>
        <strain evidence="2">CBS 304.66</strain>
    </source>
</reference>